<dbReference type="UniPathway" id="UPA00121">
    <property type="reaction ID" value="UER00345"/>
</dbReference>
<dbReference type="CDD" id="cd13631">
    <property type="entry name" value="PBP2_Ct-PDT_like"/>
    <property type="match status" value="1"/>
</dbReference>
<evidence type="ECO:0000256" key="8">
    <source>
        <dbReference type="ARBA" id="ARBA00047848"/>
    </source>
</evidence>
<evidence type="ECO:0000256" key="5">
    <source>
        <dbReference type="ARBA" id="ARBA00023141"/>
    </source>
</evidence>
<evidence type="ECO:0000256" key="6">
    <source>
        <dbReference type="ARBA" id="ARBA00023222"/>
    </source>
</evidence>
<evidence type="ECO:0000256" key="9">
    <source>
        <dbReference type="PIRSR" id="PIRSR001500-2"/>
    </source>
</evidence>
<dbReference type="PROSITE" id="PS51171">
    <property type="entry name" value="PREPHENATE_DEHYDR_3"/>
    <property type="match status" value="1"/>
</dbReference>
<dbReference type="GO" id="GO:0009094">
    <property type="term" value="P:L-phenylalanine biosynthetic process"/>
    <property type="evidence" value="ECO:0007669"/>
    <property type="project" value="UniProtKB-UniPathway"/>
</dbReference>
<dbReference type="Gene3D" id="3.30.70.260">
    <property type="match status" value="1"/>
</dbReference>
<evidence type="ECO:0000259" key="10">
    <source>
        <dbReference type="PROSITE" id="PS51171"/>
    </source>
</evidence>
<evidence type="ECO:0000256" key="3">
    <source>
        <dbReference type="ARBA" id="ARBA00021872"/>
    </source>
</evidence>
<dbReference type="PATRIC" id="fig|883081.3.peg.992"/>
<comment type="catalytic activity">
    <reaction evidence="8">
        <text>prephenate + H(+) = 3-phenylpyruvate + CO2 + H2O</text>
        <dbReference type="Rhea" id="RHEA:21648"/>
        <dbReference type="ChEBI" id="CHEBI:15377"/>
        <dbReference type="ChEBI" id="CHEBI:15378"/>
        <dbReference type="ChEBI" id="CHEBI:16526"/>
        <dbReference type="ChEBI" id="CHEBI:18005"/>
        <dbReference type="ChEBI" id="CHEBI:29934"/>
        <dbReference type="EC" id="4.2.1.51"/>
    </reaction>
</comment>
<keyword evidence="6" id="KW-0584">Phenylalanine biosynthesis</keyword>
<dbReference type="SUPFAM" id="SSF53850">
    <property type="entry name" value="Periplasmic binding protein-like II"/>
    <property type="match status" value="1"/>
</dbReference>
<dbReference type="HOGENOM" id="CLU_035008_4_2_9"/>
<gene>
    <name evidence="12" type="ORF">HMPREF9698_00990</name>
</gene>
<dbReference type="AlphaFoldDB" id="K9E9U9"/>
<protein>
    <recommendedName>
        <fullName evidence="3">Prephenate dehydratase</fullName>
        <ecNumber evidence="2">4.2.1.51</ecNumber>
    </recommendedName>
</protein>
<dbReference type="InterPro" id="IPR001086">
    <property type="entry name" value="Preph_deHydtase"/>
</dbReference>
<dbReference type="STRING" id="883081.HMPREF9698_00990"/>
<dbReference type="OrthoDB" id="9802281at2"/>
<accession>K9E9U9</accession>
<dbReference type="EMBL" id="AGXA01000020">
    <property type="protein sequence ID" value="EKU93458.1"/>
    <property type="molecule type" value="Genomic_DNA"/>
</dbReference>
<organism evidence="12 13">
    <name type="scientific">Alloiococcus otitis ATCC 51267</name>
    <dbReference type="NCBI Taxonomy" id="883081"/>
    <lineage>
        <taxon>Bacteria</taxon>
        <taxon>Bacillati</taxon>
        <taxon>Bacillota</taxon>
        <taxon>Bacilli</taxon>
        <taxon>Lactobacillales</taxon>
        <taxon>Carnobacteriaceae</taxon>
        <taxon>Alloiococcus</taxon>
    </lineage>
</organism>
<name>K9E9U9_9LACT</name>
<evidence type="ECO:0000259" key="11">
    <source>
        <dbReference type="PROSITE" id="PS51671"/>
    </source>
</evidence>
<dbReference type="GO" id="GO:0004664">
    <property type="term" value="F:prephenate dehydratase activity"/>
    <property type="evidence" value="ECO:0007669"/>
    <property type="project" value="UniProtKB-EC"/>
</dbReference>
<dbReference type="PROSITE" id="PS51671">
    <property type="entry name" value="ACT"/>
    <property type="match status" value="1"/>
</dbReference>
<dbReference type="PANTHER" id="PTHR21022:SF19">
    <property type="entry name" value="PREPHENATE DEHYDRATASE-RELATED"/>
    <property type="match status" value="1"/>
</dbReference>
<evidence type="ECO:0000256" key="4">
    <source>
        <dbReference type="ARBA" id="ARBA00022605"/>
    </source>
</evidence>
<dbReference type="GO" id="GO:0005737">
    <property type="term" value="C:cytoplasm"/>
    <property type="evidence" value="ECO:0007669"/>
    <property type="project" value="TreeGrafter"/>
</dbReference>
<evidence type="ECO:0000313" key="12">
    <source>
        <dbReference type="EMBL" id="EKU93458.1"/>
    </source>
</evidence>
<dbReference type="SUPFAM" id="SSF55021">
    <property type="entry name" value="ACT-like"/>
    <property type="match status" value="1"/>
</dbReference>
<feature type="domain" description="ACT" evidence="11">
    <location>
        <begin position="211"/>
        <end position="289"/>
    </location>
</feature>
<keyword evidence="13" id="KW-1185">Reference proteome</keyword>
<dbReference type="InterPro" id="IPR045865">
    <property type="entry name" value="ACT-like_dom_sf"/>
</dbReference>
<evidence type="ECO:0000256" key="2">
    <source>
        <dbReference type="ARBA" id="ARBA00013147"/>
    </source>
</evidence>
<evidence type="ECO:0000256" key="7">
    <source>
        <dbReference type="ARBA" id="ARBA00023239"/>
    </source>
</evidence>
<evidence type="ECO:0000256" key="1">
    <source>
        <dbReference type="ARBA" id="ARBA00004741"/>
    </source>
</evidence>
<dbReference type="EC" id="4.2.1.51" evidence="2"/>
<sequence length="293" mass="33469">MKVAYQGIAGSYSETVIQTYLKEGVKESGQAEVVPCLNFPEVLDRLTGDQVDLGVFPVENSTTGLITRTLDLFKGRDIFVEEERYQPVRHTLWGLPESSLNQVRQVYSHPEALSQCQSFFEAHPQIEPVPFTDTAQAAWYIHEQGDPKKAALAGPQNGELYQLVPLLDHIQTEETNTTRFFLAKHWSKTPLDLDQELEDYFKQYPSRTRWMIYVETKHQPGSLVRLLNIFDLFDCNLEGLDARPIANQPFRYGFFIEVDVSNLGGDYQLLWQNLAFASEYIQIIGAFQPLAID</sequence>
<dbReference type="Pfam" id="PF00800">
    <property type="entry name" value="PDT"/>
    <property type="match status" value="1"/>
</dbReference>
<keyword evidence="7" id="KW-0456">Lyase</keyword>
<dbReference type="PANTHER" id="PTHR21022">
    <property type="entry name" value="PREPHENATE DEHYDRATASE P PROTEIN"/>
    <property type="match status" value="1"/>
</dbReference>
<evidence type="ECO:0000313" key="13">
    <source>
        <dbReference type="Proteomes" id="UP000009875"/>
    </source>
</evidence>
<keyword evidence="5" id="KW-0057">Aromatic amino acid biosynthesis</keyword>
<feature type="domain" description="Prephenate dehydratase" evidence="10">
    <location>
        <begin position="2"/>
        <end position="185"/>
    </location>
</feature>
<dbReference type="eggNOG" id="COG0077">
    <property type="taxonomic scope" value="Bacteria"/>
</dbReference>
<dbReference type="PIRSF" id="PIRSF001500">
    <property type="entry name" value="Chor_mut_pdt_Ppr"/>
    <property type="match status" value="1"/>
</dbReference>
<reference evidence="12 13" key="1">
    <citation type="submission" date="2012-09" db="EMBL/GenBank/DDBJ databases">
        <title>The Genome Sequence of Alloiococcus otitis ATCC 51267.</title>
        <authorList>
            <consortium name="The Broad Institute Genome Sequencing Platform"/>
            <person name="Earl A."/>
            <person name="Ward D."/>
            <person name="Feldgarden M."/>
            <person name="Gevers D."/>
            <person name="Huys G."/>
            <person name="Walker B."/>
            <person name="Young S.K."/>
            <person name="Zeng Q."/>
            <person name="Gargeya S."/>
            <person name="Fitzgerald M."/>
            <person name="Haas B."/>
            <person name="Abouelleil A."/>
            <person name="Alvarado L."/>
            <person name="Arachchi H.M."/>
            <person name="Berlin A.M."/>
            <person name="Chapman S.B."/>
            <person name="Goldberg J."/>
            <person name="Griggs A."/>
            <person name="Gujja S."/>
            <person name="Hansen M."/>
            <person name="Howarth C."/>
            <person name="Imamovic A."/>
            <person name="Larimer J."/>
            <person name="McCowen C."/>
            <person name="Montmayeur A."/>
            <person name="Murphy C."/>
            <person name="Neiman D."/>
            <person name="Pearson M."/>
            <person name="Priest M."/>
            <person name="Roberts A."/>
            <person name="Saif S."/>
            <person name="Shea T."/>
            <person name="Sisk P."/>
            <person name="Sykes S."/>
            <person name="Wortman J."/>
            <person name="Nusbaum C."/>
            <person name="Birren B."/>
        </authorList>
    </citation>
    <scope>NUCLEOTIDE SEQUENCE [LARGE SCALE GENOMIC DNA]</scope>
    <source>
        <strain evidence="12 13">ATCC 51267</strain>
    </source>
</reference>
<keyword evidence="4" id="KW-0028">Amino-acid biosynthesis</keyword>
<dbReference type="InterPro" id="IPR008242">
    <property type="entry name" value="Chor_mutase/pphenate_deHydtase"/>
</dbReference>
<dbReference type="Proteomes" id="UP000009875">
    <property type="component" value="Unassembled WGS sequence"/>
</dbReference>
<feature type="site" description="Essential for prephenate dehydratase activity" evidence="9">
    <location>
        <position position="178"/>
    </location>
</feature>
<dbReference type="RefSeq" id="WP_003777986.1">
    <property type="nucleotide sequence ID" value="NZ_JH992959.1"/>
</dbReference>
<dbReference type="Gene3D" id="3.40.190.10">
    <property type="entry name" value="Periplasmic binding protein-like II"/>
    <property type="match status" value="2"/>
</dbReference>
<proteinExistence type="predicted"/>
<comment type="caution">
    <text evidence="12">The sequence shown here is derived from an EMBL/GenBank/DDBJ whole genome shotgun (WGS) entry which is preliminary data.</text>
</comment>
<dbReference type="InterPro" id="IPR002912">
    <property type="entry name" value="ACT_dom"/>
</dbReference>
<comment type="pathway">
    <text evidence="1">Amino-acid biosynthesis; L-phenylalanine biosynthesis; phenylpyruvate from prephenate: step 1/1.</text>
</comment>